<accession>A0ABT5UG63</accession>
<reference evidence="1 2" key="1">
    <citation type="submission" date="2022-11" db="EMBL/GenBank/DDBJ databases">
        <title>Spartinivicinus poritis sp. nov., isolated from scleractinian coral Porites lutea.</title>
        <authorList>
            <person name="Zhang G."/>
            <person name="Cai L."/>
            <person name="Wei Q."/>
        </authorList>
    </citation>
    <scope>NUCLEOTIDE SEQUENCE [LARGE SCALE GENOMIC DNA]</scope>
    <source>
        <strain evidence="1 2">A2-2</strain>
    </source>
</reference>
<dbReference type="RefSeq" id="WP_274690754.1">
    <property type="nucleotide sequence ID" value="NZ_JAPMOU010000034.1"/>
</dbReference>
<gene>
    <name evidence="1" type="ORF">ORQ98_20925</name>
</gene>
<evidence type="ECO:0000313" key="2">
    <source>
        <dbReference type="Proteomes" id="UP001528823"/>
    </source>
</evidence>
<proteinExistence type="predicted"/>
<dbReference type="Gene3D" id="3.90.550.10">
    <property type="entry name" value="Spore Coat Polysaccharide Biosynthesis Protein SpsA, Chain A"/>
    <property type="match status" value="1"/>
</dbReference>
<protein>
    <recommendedName>
        <fullName evidence="3">Glycosyltransferase 2-like domain-containing protein</fullName>
    </recommendedName>
</protein>
<organism evidence="1 2">
    <name type="scientific">Spartinivicinus poritis</name>
    <dbReference type="NCBI Taxonomy" id="2994640"/>
    <lineage>
        <taxon>Bacteria</taxon>
        <taxon>Pseudomonadati</taxon>
        <taxon>Pseudomonadota</taxon>
        <taxon>Gammaproteobacteria</taxon>
        <taxon>Oceanospirillales</taxon>
        <taxon>Zooshikellaceae</taxon>
        <taxon>Spartinivicinus</taxon>
    </lineage>
</organism>
<evidence type="ECO:0000313" key="1">
    <source>
        <dbReference type="EMBL" id="MDE1464428.1"/>
    </source>
</evidence>
<sequence length="473" mass="53939">MAKRSPITQYLTVYAEPEAAVAANIPVVFHQALVIPAYNEDYRFLQQLAPAFTAASHPCLLILVVNQPEQASDDKIAKNNQLINHINQSLQQQWQQQHLTLYQWLKHHYILVVNRNQPGSVIPSQQGVGLARKIGADIACQLYHQQKLLNHWLFSSDADVVLPVDYFNACSHLTNITAAAVFNFSHEVPAPVDCDNGKQLSHYKPNHYKKQQVAQQLYDIKLRYYVAGLNWANSPFAYHTIGSLLTINISYYCQVRGFPKRAGGEDFYCLNKLAKLGSITQLSQSIRVNARLSDRVPFGTGPALNTICQLPEPLTEYCYYQPGCFYWLKLTLNWLNKNLITLLSSQTDWQHAFAEYLLSQQLAPTDCQSVLKVLEWLGINKLIQHVLKQPPTPQQWQATITDWFDGFRTLKFIHLCRDNFLPSLPLQQLVDTPIFNELSQWGTEPLPDLQANLIEGLNLILDKLRNSEAVNFR</sequence>
<evidence type="ECO:0008006" key="3">
    <source>
        <dbReference type="Google" id="ProtNLM"/>
    </source>
</evidence>
<comment type="caution">
    <text evidence="1">The sequence shown here is derived from an EMBL/GenBank/DDBJ whole genome shotgun (WGS) entry which is preliminary data.</text>
</comment>
<name>A0ABT5UG63_9GAMM</name>
<dbReference type="SUPFAM" id="SSF53448">
    <property type="entry name" value="Nucleotide-diphospho-sugar transferases"/>
    <property type="match status" value="1"/>
</dbReference>
<dbReference type="Proteomes" id="UP001528823">
    <property type="component" value="Unassembled WGS sequence"/>
</dbReference>
<dbReference type="EMBL" id="JAPMOU010000034">
    <property type="protein sequence ID" value="MDE1464428.1"/>
    <property type="molecule type" value="Genomic_DNA"/>
</dbReference>
<dbReference type="InterPro" id="IPR029044">
    <property type="entry name" value="Nucleotide-diphossugar_trans"/>
</dbReference>
<keyword evidence="2" id="KW-1185">Reference proteome</keyword>